<organism evidence="1 2">
    <name type="scientific">Paenibacillus motobuensis</name>
    <dbReference type="NCBI Taxonomy" id="295324"/>
    <lineage>
        <taxon>Bacteria</taxon>
        <taxon>Bacillati</taxon>
        <taxon>Bacillota</taxon>
        <taxon>Bacilli</taxon>
        <taxon>Bacillales</taxon>
        <taxon>Paenibacillaceae</taxon>
        <taxon>Paenibacillus</taxon>
    </lineage>
</organism>
<dbReference type="RefSeq" id="WP_343857503.1">
    <property type="nucleotide sequence ID" value="NZ_BAAACX010000005.1"/>
</dbReference>
<protein>
    <submittedName>
        <fullName evidence="1">DUF2997 domain-containing protein</fullName>
    </submittedName>
</protein>
<gene>
    <name evidence="1" type="ORF">GCM10008933_06840</name>
</gene>
<sequence length="67" mass="7857">MAEKIQIRIYPDGRVEAETFNIQGEECTDVISLLEQLLNAEVLETTLKPEYYEINETIIREKLKLEE</sequence>
<proteinExistence type="predicted"/>
<reference evidence="1 2" key="1">
    <citation type="journal article" date="2019" name="Int. J. Syst. Evol. Microbiol.">
        <title>The Global Catalogue of Microorganisms (GCM) 10K type strain sequencing project: providing services to taxonomists for standard genome sequencing and annotation.</title>
        <authorList>
            <consortium name="The Broad Institute Genomics Platform"/>
            <consortium name="The Broad Institute Genome Sequencing Center for Infectious Disease"/>
            <person name="Wu L."/>
            <person name="Ma J."/>
        </authorList>
    </citation>
    <scope>NUCLEOTIDE SEQUENCE [LARGE SCALE GENOMIC DNA]</scope>
    <source>
        <strain evidence="1 2">JCM 12774</strain>
    </source>
</reference>
<evidence type="ECO:0000313" key="1">
    <source>
        <dbReference type="EMBL" id="GAA0378223.1"/>
    </source>
</evidence>
<name>A0ABN0XZT9_9BACL</name>
<dbReference type="EMBL" id="BAAACX010000005">
    <property type="protein sequence ID" value="GAA0378223.1"/>
    <property type="molecule type" value="Genomic_DNA"/>
</dbReference>
<comment type="caution">
    <text evidence="1">The sequence shown here is derived from an EMBL/GenBank/DDBJ whole genome shotgun (WGS) entry which is preliminary data.</text>
</comment>
<dbReference type="InterPro" id="IPR021375">
    <property type="entry name" value="DUF2997"/>
</dbReference>
<accession>A0ABN0XZT9</accession>
<dbReference type="Pfam" id="PF11211">
    <property type="entry name" value="DUF2997"/>
    <property type="match status" value="1"/>
</dbReference>
<keyword evidence="2" id="KW-1185">Reference proteome</keyword>
<evidence type="ECO:0000313" key="2">
    <source>
        <dbReference type="Proteomes" id="UP001500340"/>
    </source>
</evidence>
<dbReference type="Proteomes" id="UP001500340">
    <property type="component" value="Unassembled WGS sequence"/>
</dbReference>